<organism evidence="1 2">
    <name type="scientific">Mesorhizobium cantuariense</name>
    <dbReference type="NCBI Taxonomy" id="1300275"/>
    <lineage>
        <taxon>Bacteria</taxon>
        <taxon>Pseudomonadati</taxon>
        <taxon>Pseudomonadota</taxon>
        <taxon>Alphaproteobacteria</taxon>
        <taxon>Hyphomicrobiales</taxon>
        <taxon>Phyllobacteriaceae</taxon>
        <taxon>Mesorhizobium</taxon>
    </lineage>
</organism>
<name>A0ABV7MXL3_9HYPH</name>
<accession>A0ABV7MXL3</accession>
<dbReference type="EMBL" id="JBHRVD010000001">
    <property type="protein sequence ID" value="MFC3325924.1"/>
    <property type="molecule type" value="Genomic_DNA"/>
</dbReference>
<comment type="caution">
    <text evidence="1">The sequence shown here is derived from an EMBL/GenBank/DDBJ whole genome shotgun (WGS) entry which is preliminary data.</text>
</comment>
<dbReference type="RefSeq" id="WP_378984300.1">
    <property type="nucleotide sequence ID" value="NZ_JBHRVD010000001.1"/>
</dbReference>
<sequence>MRGGAQPVAHQNIDYDLEVDTSVLTPLECARRIQQRFQL</sequence>
<protein>
    <recommendedName>
        <fullName evidence="3">Chloramphenicol phosphotransferase</fullName>
    </recommendedName>
</protein>
<proteinExistence type="predicted"/>
<evidence type="ECO:0000313" key="2">
    <source>
        <dbReference type="Proteomes" id="UP001595648"/>
    </source>
</evidence>
<keyword evidence="2" id="KW-1185">Reference proteome</keyword>
<gene>
    <name evidence="1" type="ORF">ACFOJ9_29800</name>
</gene>
<dbReference type="Pfam" id="PF07931">
    <property type="entry name" value="CPT"/>
    <property type="match status" value="1"/>
</dbReference>
<evidence type="ECO:0000313" key="1">
    <source>
        <dbReference type="EMBL" id="MFC3325924.1"/>
    </source>
</evidence>
<reference evidence="2" key="1">
    <citation type="journal article" date="2019" name="Int. J. Syst. Evol. Microbiol.">
        <title>The Global Catalogue of Microorganisms (GCM) 10K type strain sequencing project: providing services to taxonomists for standard genome sequencing and annotation.</title>
        <authorList>
            <consortium name="The Broad Institute Genomics Platform"/>
            <consortium name="The Broad Institute Genome Sequencing Center for Infectious Disease"/>
            <person name="Wu L."/>
            <person name="Ma J."/>
        </authorList>
    </citation>
    <scope>NUCLEOTIDE SEQUENCE [LARGE SCALE GENOMIC DNA]</scope>
    <source>
        <strain evidence="2">ICMP 19515</strain>
    </source>
</reference>
<evidence type="ECO:0008006" key="3">
    <source>
        <dbReference type="Google" id="ProtNLM"/>
    </source>
</evidence>
<dbReference type="Proteomes" id="UP001595648">
    <property type="component" value="Unassembled WGS sequence"/>
</dbReference>
<dbReference type="Gene3D" id="3.40.50.300">
    <property type="entry name" value="P-loop containing nucleotide triphosphate hydrolases"/>
    <property type="match status" value="1"/>
</dbReference>
<dbReference type="InterPro" id="IPR027417">
    <property type="entry name" value="P-loop_NTPase"/>
</dbReference>